<evidence type="ECO:0000313" key="2">
    <source>
        <dbReference type="EMBL" id="QCU90178.1"/>
    </source>
</evidence>
<reference evidence="2 3" key="1">
    <citation type="submission" date="2019-05" db="EMBL/GenBank/DDBJ databases">
        <title>Thiomicrorhabdus sediminis sp. nov, a novel sulfur-oxidizing bacterium isolated from coastal sediment.</title>
        <authorList>
            <person name="Liu X."/>
        </authorList>
    </citation>
    <scope>NUCLEOTIDE SEQUENCE [LARGE SCALE GENOMIC DNA]</scope>
    <source>
        <strain evidence="2 3">G1</strain>
    </source>
</reference>
<keyword evidence="1" id="KW-0732">Signal</keyword>
<evidence type="ECO:0000313" key="3">
    <source>
        <dbReference type="Proteomes" id="UP000304864"/>
    </source>
</evidence>
<gene>
    <name evidence="2" type="ORF">FE785_05815</name>
</gene>
<feature type="signal peptide" evidence="1">
    <location>
        <begin position="1"/>
        <end position="30"/>
    </location>
</feature>
<dbReference type="OrthoDB" id="5611508at2"/>
<protein>
    <submittedName>
        <fullName evidence="2">Uncharacterized protein</fullName>
    </submittedName>
</protein>
<name>A0A4P9K5N9_9GAMM</name>
<evidence type="ECO:0000256" key="1">
    <source>
        <dbReference type="SAM" id="SignalP"/>
    </source>
</evidence>
<dbReference type="AlphaFoldDB" id="A0A4P9K5N9"/>
<keyword evidence="3" id="KW-1185">Reference proteome</keyword>
<dbReference type="Proteomes" id="UP000304864">
    <property type="component" value="Chromosome"/>
</dbReference>
<dbReference type="EMBL" id="CP040602">
    <property type="protein sequence ID" value="QCU90178.1"/>
    <property type="molecule type" value="Genomic_DNA"/>
</dbReference>
<dbReference type="RefSeq" id="WP_138564854.1">
    <property type="nucleotide sequence ID" value="NZ_CP040602.1"/>
</dbReference>
<accession>A0A4P9K5N9</accession>
<dbReference type="KEGG" id="thig:FE785_05815"/>
<organism evidence="2 3">
    <name type="scientific">Thiomicrorhabdus sediminis</name>
    <dbReference type="NCBI Taxonomy" id="2580412"/>
    <lineage>
        <taxon>Bacteria</taxon>
        <taxon>Pseudomonadati</taxon>
        <taxon>Pseudomonadota</taxon>
        <taxon>Gammaproteobacteria</taxon>
        <taxon>Thiotrichales</taxon>
        <taxon>Piscirickettsiaceae</taxon>
        <taxon>Thiomicrorhabdus</taxon>
    </lineage>
</organism>
<sequence length="284" mass="32370">MKPVFSLYRSMNRFLVVVSMLFVISVSVHAETFKPGQNIFVAYPAANIKDDAFIIGEVVKVMPNGDYRISVIEYIEGHDYGLSCVPMVKQESNSSDGVWQIWTDTTKLETEKLDYVVPKANALDLGYGKTHFIERNNLYIVFGRWKSDAPMLNVERLTQAQSQAKANGLAEMNVAFEIAKLHRASYYGDYGRPLMPFEAIEPLTNALMHVAELFKDDKVLKSRWFAKKRDWQAISQSTKHYFAIEAIDKLVRDASNQFYQEGVEQAGDDKIAALQELLSTFERK</sequence>
<feature type="chain" id="PRO_5020198255" evidence="1">
    <location>
        <begin position="31"/>
        <end position="284"/>
    </location>
</feature>
<proteinExistence type="predicted"/>